<sequence length="261" mass="28297">MMQPETGRGVIGTAWFANPQNKCGFQTDPANTRTISRVTSVVSSKLCSKCLRSSAVGRTLDDARQPSYLSVLAMKINPVSVAAFVLTVVAVVFVLVGFALPRWYQLETAGNRKTWYGLWWSEECDDSECKTDSTTELKGGQEFFFISKVFESLAVLLVLVGLVLHVVYVPLRIPLVRQSAIYMLGAAGLFLLLATLIFVALYDNLHGPSETIHLGPSFPISIVGGLLCIAASIVTAWASVRKANLSDDDAAPLEIAPAEIQ</sequence>
<dbReference type="PANTHER" id="PTHR10671">
    <property type="entry name" value="EPITHELIAL MEMBRANE PROTEIN-RELATED"/>
    <property type="match status" value="1"/>
</dbReference>
<protein>
    <submittedName>
        <fullName evidence="6">Uncharacterized protein</fullName>
    </submittedName>
</protein>
<dbReference type="EMBL" id="JACVVK020000114">
    <property type="protein sequence ID" value="KAK7491469.1"/>
    <property type="molecule type" value="Genomic_DNA"/>
</dbReference>
<keyword evidence="2 5" id="KW-0812">Transmembrane</keyword>
<organism evidence="6 7">
    <name type="scientific">Batillaria attramentaria</name>
    <dbReference type="NCBI Taxonomy" id="370345"/>
    <lineage>
        <taxon>Eukaryota</taxon>
        <taxon>Metazoa</taxon>
        <taxon>Spiralia</taxon>
        <taxon>Lophotrochozoa</taxon>
        <taxon>Mollusca</taxon>
        <taxon>Gastropoda</taxon>
        <taxon>Caenogastropoda</taxon>
        <taxon>Sorbeoconcha</taxon>
        <taxon>Cerithioidea</taxon>
        <taxon>Batillariidae</taxon>
        <taxon>Batillaria</taxon>
    </lineage>
</organism>
<keyword evidence="7" id="KW-1185">Reference proteome</keyword>
<feature type="transmembrane region" description="Helical" evidence="5">
    <location>
        <begin position="180"/>
        <end position="202"/>
    </location>
</feature>
<dbReference type="InterPro" id="IPR050579">
    <property type="entry name" value="PMP-22/EMP/MP20-like"/>
</dbReference>
<feature type="transmembrane region" description="Helical" evidence="5">
    <location>
        <begin position="79"/>
        <end position="100"/>
    </location>
</feature>
<feature type="transmembrane region" description="Helical" evidence="5">
    <location>
        <begin position="222"/>
        <end position="240"/>
    </location>
</feature>
<evidence type="ECO:0000256" key="5">
    <source>
        <dbReference type="SAM" id="Phobius"/>
    </source>
</evidence>
<evidence type="ECO:0000256" key="1">
    <source>
        <dbReference type="ARBA" id="ARBA00004141"/>
    </source>
</evidence>
<accession>A0ABD0KX38</accession>
<comment type="subcellular location">
    <subcellularLocation>
        <location evidence="1">Membrane</location>
        <topology evidence="1">Multi-pass membrane protein</topology>
    </subcellularLocation>
</comment>
<keyword evidence="4 5" id="KW-0472">Membrane</keyword>
<dbReference type="Gene3D" id="1.20.140.150">
    <property type="match status" value="1"/>
</dbReference>
<comment type="caution">
    <text evidence="6">The sequence shown here is derived from an EMBL/GenBank/DDBJ whole genome shotgun (WGS) entry which is preliminary data.</text>
</comment>
<name>A0ABD0KX38_9CAEN</name>
<gene>
    <name evidence="6" type="ORF">BaRGS_00017298</name>
</gene>
<dbReference type="GO" id="GO:0016020">
    <property type="term" value="C:membrane"/>
    <property type="evidence" value="ECO:0007669"/>
    <property type="project" value="UniProtKB-SubCell"/>
</dbReference>
<proteinExistence type="predicted"/>
<dbReference type="AlphaFoldDB" id="A0ABD0KX38"/>
<evidence type="ECO:0000313" key="7">
    <source>
        <dbReference type="Proteomes" id="UP001519460"/>
    </source>
</evidence>
<evidence type="ECO:0000256" key="2">
    <source>
        <dbReference type="ARBA" id="ARBA00022692"/>
    </source>
</evidence>
<evidence type="ECO:0000256" key="3">
    <source>
        <dbReference type="ARBA" id="ARBA00022989"/>
    </source>
</evidence>
<reference evidence="6 7" key="1">
    <citation type="journal article" date="2023" name="Sci. Data">
        <title>Genome assembly of the Korean intertidal mud-creeper Batillaria attramentaria.</title>
        <authorList>
            <person name="Patra A.K."/>
            <person name="Ho P.T."/>
            <person name="Jun S."/>
            <person name="Lee S.J."/>
            <person name="Kim Y."/>
            <person name="Won Y.J."/>
        </authorList>
    </citation>
    <scope>NUCLEOTIDE SEQUENCE [LARGE SCALE GENOMIC DNA]</scope>
    <source>
        <strain evidence="6">Wonlab-2016</strain>
    </source>
</reference>
<dbReference type="Proteomes" id="UP001519460">
    <property type="component" value="Unassembled WGS sequence"/>
</dbReference>
<feature type="transmembrane region" description="Helical" evidence="5">
    <location>
        <begin position="143"/>
        <end position="168"/>
    </location>
</feature>
<evidence type="ECO:0000256" key="4">
    <source>
        <dbReference type="ARBA" id="ARBA00023136"/>
    </source>
</evidence>
<evidence type="ECO:0000313" key="6">
    <source>
        <dbReference type="EMBL" id="KAK7491469.1"/>
    </source>
</evidence>
<keyword evidence="3 5" id="KW-1133">Transmembrane helix</keyword>
<dbReference type="PANTHER" id="PTHR10671:SF108">
    <property type="entry name" value="CLAUDIN FAMILY PROTEIN-RELATED"/>
    <property type="match status" value="1"/>
</dbReference>